<evidence type="ECO:0000256" key="5">
    <source>
        <dbReference type="ARBA" id="ARBA00022989"/>
    </source>
</evidence>
<keyword evidence="5 7" id="KW-1133">Transmembrane helix</keyword>
<dbReference type="PANTHER" id="PTHR30065">
    <property type="entry name" value="FLAGELLAR BIOSYNTHETIC PROTEIN FLIR"/>
    <property type="match status" value="1"/>
</dbReference>
<comment type="similarity">
    <text evidence="2">Belongs to the FliR/MopE/SpaR family.</text>
</comment>
<dbReference type="PRINTS" id="PR00953">
    <property type="entry name" value="TYPE3IMRPROT"/>
</dbReference>
<keyword evidence="3" id="KW-1003">Cell membrane</keyword>
<dbReference type="PANTHER" id="PTHR30065:SF8">
    <property type="entry name" value="FLAGELLAR BIOSYNTHETIC PROTEIN FLIR"/>
    <property type="match status" value="1"/>
</dbReference>
<keyword evidence="8" id="KW-0282">Flagellum</keyword>
<protein>
    <submittedName>
        <fullName evidence="8">Flagellar biosynthetic protein FliR</fullName>
    </submittedName>
</protein>
<evidence type="ECO:0000256" key="1">
    <source>
        <dbReference type="ARBA" id="ARBA00004651"/>
    </source>
</evidence>
<feature type="transmembrane region" description="Helical" evidence="7">
    <location>
        <begin position="42"/>
        <end position="64"/>
    </location>
</feature>
<keyword evidence="9" id="KW-1185">Reference proteome</keyword>
<feature type="transmembrane region" description="Helical" evidence="7">
    <location>
        <begin position="215"/>
        <end position="237"/>
    </location>
</feature>
<evidence type="ECO:0000313" key="8">
    <source>
        <dbReference type="EMBL" id="MCQ8279519.1"/>
    </source>
</evidence>
<dbReference type="Pfam" id="PF01311">
    <property type="entry name" value="Bac_export_1"/>
    <property type="match status" value="1"/>
</dbReference>
<feature type="transmembrane region" description="Helical" evidence="7">
    <location>
        <begin position="182"/>
        <end position="209"/>
    </location>
</feature>
<keyword evidence="4 7" id="KW-0812">Transmembrane</keyword>
<evidence type="ECO:0000256" key="7">
    <source>
        <dbReference type="SAM" id="Phobius"/>
    </source>
</evidence>
<evidence type="ECO:0000256" key="6">
    <source>
        <dbReference type="ARBA" id="ARBA00023136"/>
    </source>
</evidence>
<organism evidence="8 9">
    <name type="scientific">Endosaccharibacter trunci</name>
    <dbReference type="NCBI Taxonomy" id="2812733"/>
    <lineage>
        <taxon>Bacteria</taxon>
        <taxon>Pseudomonadati</taxon>
        <taxon>Pseudomonadota</taxon>
        <taxon>Alphaproteobacteria</taxon>
        <taxon>Acetobacterales</taxon>
        <taxon>Acetobacteraceae</taxon>
        <taxon>Endosaccharibacter</taxon>
    </lineage>
</organism>
<reference evidence="8 9" key="1">
    <citation type="submission" date="2022-06" db="EMBL/GenBank/DDBJ databases">
        <title>Endosaccharibacter gen. nov., sp. nov., endophytic bacteria isolated from sugarcane.</title>
        <authorList>
            <person name="Pitiwittayakul N."/>
            <person name="Yukphan P."/>
            <person name="Charoenyingcharoen P."/>
            <person name="Tanasupawat S."/>
        </authorList>
    </citation>
    <scope>NUCLEOTIDE SEQUENCE [LARGE SCALE GENOMIC DNA]</scope>
    <source>
        <strain evidence="8 9">KSS8</strain>
    </source>
</reference>
<keyword evidence="8" id="KW-0966">Cell projection</keyword>
<gene>
    <name evidence="8" type="ORF">NFI95_13820</name>
</gene>
<evidence type="ECO:0000256" key="4">
    <source>
        <dbReference type="ARBA" id="ARBA00022692"/>
    </source>
</evidence>
<feature type="transmembrane region" description="Helical" evidence="7">
    <location>
        <begin position="136"/>
        <end position="161"/>
    </location>
</feature>
<sequence>MSAETELLASLPNWAFGFALVLARVGACFSILPGLGEADTPTVIKAGIAVGVSGLILPAALPLLPGADLGPMRVLAVIAGEVGCGLLLGWLARLLVMALPIAGQVVAVQIGLSSVLNPDPALGSQTSGTSRLLALAGPLLILSTGLYAMPIEALVGSYHLFPPGRMLPGGDMAQTVAQATSGCFALAMRLAAPLLIAGLIWQCMLGLLARLVPSLQVYSMSMPGQVLGGLLVFGLLLKRILDAWIGAASAGFSVLPGL</sequence>
<name>A0ABT1W9G4_9PROT</name>
<evidence type="ECO:0000256" key="3">
    <source>
        <dbReference type="ARBA" id="ARBA00022475"/>
    </source>
</evidence>
<dbReference type="RefSeq" id="WP_422865004.1">
    <property type="nucleotide sequence ID" value="NZ_JAMSKV010000013.1"/>
</dbReference>
<feature type="transmembrane region" description="Helical" evidence="7">
    <location>
        <begin position="14"/>
        <end position="35"/>
    </location>
</feature>
<comment type="caution">
    <text evidence="8">The sequence shown here is derived from an EMBL/GenBank/DDBJ whole genome shotgun (WGS) entry which is preliminary data.</text>
</comment>
<dbReference type="InterPro" id="IPR002010">
    <property type="entry name" value="T3SS_IM_R"/>
</dbReference>
<keyword evidence="8" id="KW-0969">Cilium</keyword>
<comment type="subcellular location">
    <subcellularLocation>
        <location evidence="1">Cell membrane</location>
        <topology evidence="1">Multi-pass membrane protein</topology>
    </subcellularLocation>
</comment>
<dbReference type="EMBL" id="JAMSKV010000013">
    <property type="protein sequence ID" value="MCQ8279519.1"/>
    <property type="molecule type" value="Genomic_DNA"/>
</dbReference>
<feature type="transmembrane region" description="Helical" evidence="7">
    <location>
        <begin position="70"/>
        <end position="88"/>
    </location>
</feature>
<keyword evidence="6 7" id="KW-0472">Membrane</keyword>
<evidence type="ECO:0000256" key="2">
    <source>
        <dbReference type="ARBA" id="ARBA00009772"/>
    </source>
</evidence>
<evidence type="ECO:0000313" key="9">
    <source>
        <dbReference type="Proteomes" id="UP001524587"/>
    </source>
</evidence>
<proteinExistence type="inferred from homology"/>
<accession>A0ABT1W9G4</accession>
<dbReference type="Proteomes" id="UP001524587">
    <property type="component" value="Unassembled WGS sequence"/>
</dbReference>